<accession>A0A5B7GEJ7</accession>
<sequence>MKKAGVCHMPLPDVSRRQALGRAASTQPRRMTPHEGGLSTKVCTKCGCDERRRPRCGVTQVSRDARRHSTGLESQLVRNPVSAVLDEYSLMHAHPLIGMAALQDSSLWDEIDTSNNVTPVEIPDDKPNGLPQQSWGSASLSEVVVRVRHNTHKMLTLPFRPHDPSIWAPGISLRCLACGRCGVTIHVVNSRRRGVAKDAGVERRPAEHPRCRLGVPSSSQ</sequence>
<organism evidence="2 3">
    <name type="scientific">Portunus trituberculatus</name>
    <name type="common">Swimming crab</name>
    <name type="synonym">Neptunus trituberculatus</name>
    <dbReference type="NCBI Taxonomy" id="210409"/>
    <lineage>
        <taxon>Eukaryota</taxon>
        <taxon>Metazoa</taxon>
        <taxon>Ecdysozoa</taxon>
        <taxon>Arthropoda</taxon>
        <taxon>Crustacea</taxon>
        <taxon>Multicrustacea</taxon>
        <taxon>Malacostraca</taxon>
        <taxon>Eumalacostraca</taxon>
        <taxon>Eucarida</taxon>
        <taxon>Decapoda</taxon>
        <taxon>Pleocyemata</taxon>
        <taxon>Brachyura</taxon>
        <taxon>Eubrachyura</taxon>
        <taxon>Portunoidea</taxon>
        <taxon>Portunidae</taxon>
        <taxon>Portuninae</taxon>
        <taxon>Portunus</taxon>
    </lineage>
</organism>
<proteinExistence type="predicted"/>
<dbReference type="EMBL" id="VSRR010013278">
    <property type="protein sequence ID" value="MPC55558.1"/>
    <property type="molecule type" value="Genomic_DNA"/>
</dbReference>
<feature type="region of interest" description="Disordered" evidence="1">
    <location>
        <begin position="18"/>
        <end position="37"/>
    </location>
</feature>
<dbReference type="AlphaFoldDB" id="A0A5B7GEJ7"/>
<feature type="compositionally biased region" description="Basic and acidic residues" evidence="1">
    <location>
        <begin position="195"/>
        <end position="210"/>
    </location>
</feature>
<evidence type="ECO:0000313" key="2">
    <source>
        <dbReference type="EMBL" id="MPC55558.1"/>
    </source>
</evidence>
<evidence type="ECO:0000313" key="3">
    <source>
        <dbReference type="Proteomes" id="UP000324222"/>
    </source>
</evidence>
<feature type="region of interest" description="Disordered" evidence="1">
    <location>
        <begin position="194"/>
        <end position="220"/>
    </location>
</feature>
<protein>
    <submittedName>
        <fullName evidence="2">Uncharacterized protein</fullName>
    </submittedName>
</protein>
<reference evidence="2 3" key="1">
    <citation type="submission" date="2019-05" db="EMBL/GenBank/DDBJ databases">
        <title>Another draft genome of Portunus trituberculatus and its Hox gene families provides insights of decapod evolution.</title>
        <authorList>
            <person name="Jeong J.-H."/>
            <person name="Song I."/>
            <person name="Kim S."/>
            <person name="Choi T."/>
            <person name="Kim D."/>
            <person name="Ryu S."/>
            <person name="Kim W."/>
        </authorList>
    </citation>
    <scope>NUCLEOTIDE SEQUENCE [LARGE SCALE GENOMIC DNA]</scope>
    <source>
        <tissue evidence="2">Muscle</tissue>
    </source>
</reference>
<dbReference type="Proteomes" id="UP000324222">
    <property type="component" value="Unassembled WGS sequence"/>
</dbReference>
<name>A0A5B7GEJ7_PORTR</name>
<comment type="caution">
    <text evidence="2">The sequence shown here is derived from an EMBL/GenBank/DDBJ whole genome shotgun (WGS) entry which is preliminary data.</text>
</comment>
<keyword evidence="3" id="KW-1185">Reference proteome</keyword>
<gene>
    <name evidence="2" type="ORF">E2C01_049500</name>
</gene>
<evidence type="ECO:0000256" key="1">
    <source>
        <dbReference type="SAM" id="MobiDB-lite"/>
    </source>
</evidence>